<evidence type="ECO:0000313" key="13">
    <source>
        <dbReference type="EMBL" id="TFK20601.1"/>
    </source>
</evidence>
<keyword evidence="14" id="KW-1185">Reference proteome</keyword>
<evidence type="ECO:0000256" key="7">
    <source>
        <dbReference type="PROSITE-ProRule" id="PRU00464"/>
    </source>
</evidence>
<evidence type="ECO:0000256" key="4">
    <source>
        <dbReference type="PIRSR" id="PIRSR601310-3"/>
    </source>
</evidence>
<dbReference type="InterPro" id="IPR023578">
    <property type="entry name" value="Ras_GEF_dom_sf"/>
</dbReference>
<dbReference type="InterPro" id="IPR036028">
    <property type="entry name" value="SH3-like_dom_sf"/>
</dbReference>
<evidence type="ECO:0000256" key="6">
    <source>
        <dbReference type="PROSITE-ProRule" id="PRU00192"/>
    </source>
</evidence>
<dbReference type="InterPro" id="IPR011146">
    <property type="entry name" value="HIT-like"/>
</dbReference>
<dbReference type="InterPro" id="IPR001895">
    <property type="entry name" value="RASGEF_cat_dom"/>
</dbReference>
<dbReference type="Pfam" id="PF01230">
    <property type="entry name" value="HIT"/>
    <property type="match status" value="1"/>
</dbReference>
<feature type="domain" description="HIT" evidence="12">
    <location>
        <begin position="751"/>
        <end position="856"/>
    </location>
</feature>
<dbReference type="GO" id="GO:0007265">
    <property type="term" value="P:Ras protein signal transduction"/>
    <property type="evidence" value="ECO:0007669"/>
    <property type="project" value="TreeGrafter"/>
</dbReference>
<evidence type="ECO:0000259" key="10">
    <source>
        <dbReference type="PROSITE" id="PS50009"/>
    </source>
</evidence>
<dbReference type="OrthoDB" id="672793at2759"/>
<dbReference type="SMART" id="SM00147">
    <property type="entry name" value="RasGEF"/>
    <property type="match status" value="1"/>
</dbReference>
<feature type="domain" description="SH3" evidence="9">
    <location>
        <begin position="99"/>
        <end position="158"/>
    </location>
</feature>
<dbReference type="PROSITE" id="PS50009">
    <property type="entry name" value="RASGEF_CAT"/>
    <property type="match status" value="1"/>
</dbReference>
<dbReference type="InterPro" id="IPR000651">
    <property type="entry name" value="Ras-like_Gua-exchang_fac_N"/>
</dbReference>
<dbReference type="PANTHER" id="PTHR23113">
    <property type="entry name" value="GUANINE NUCLEOTIDE EXCHANGE FACTOR"/>
    <property type="match status" value="1"/>
</dbReference>
<dbReference type="InterPro" id="IPR001452">
    <property type="entry name" value="SH3_domain"/>
</dbReference>
<sequence length="906" mass="102086">MLALSKAGLYDNLYSAETLSKKPTKPSKSKKKDKAKEATGSNQQPTPAKPPPSERIDIPTPKPIPQRITLESLSRDQPPTRRIPQAPPPERRHELEKDLPVVFCRAQHSYQAETSSGLSFEKGDVMKLISKHDSGWWDVLAGQKRGWVPSNYVTIFEDDEDVFHFSEPESPPTSPEYSGWTSESSYFSESPDTSPTIESRLSSDSMCFPPGLMDIIRMYDPEATYPSEWRKSSLSSDSQGTVLGGRLYESSLISFPNDSKSTLKGGSSSRASLDFSVLSDRVQPQDQLLFDPRVYSVDKLDKNVWYMDPTYTFPDIVVDEDGSIRGGTLPALVERLTAHDQLADRTFTRAFLMTFKTFTSADGLVDALIQRFRIIPPPGMSSSEHEKWAWLKQHIVQVRVLNVFKHMVQDGEILETEDLHVIDKIQMFLQWNDVEHLDAAKVLTDLIQRRRSGKFRTLVSTKSSIPPAPSLPKAGKRIKFLAVEPLELARQLTIIEAEMFQRIRPNECLNRARFNNGNTDNIALVIQMSNKISEWVAELILSKDDPWKRGQIVKHCISTADRCRKLTNFSTMFAIVSGLNGPPIRRLQETWGHVSKRSMDQLTACETILDSKKNFSNYRQLMARVVPPCVPFIGVFLTTLQFVQDGNLDELPSGVINFRKRQKFADVIGDIKRWQAYAYNFQRVPQILDFIQEELMRFGNEGSSSDRFWDLSLEREPRGGGEENGLMVQDSWFLSAGREMPKEWVNDEACAFCRIIRGELAASVVYETDRVIAILDILPLREGHTLVIPKYHCSRVSELPAEFAGATGEAVSKVAQALTKALDHTGLNVVCNQEYAQVVPHVHYHVIPAPGLDKVQAAAKASASGAGEPKVDLKDLKSMHRIEFESRSELDDDDAVDFVKRVKAHL</sequence>
<dbReference type="Gene3D" id="3.30.428.10">
    <property type="entry name" value="HIT-like"/>
    <property type="match status" value="1"/>
</dbReference>
<dbReference type="CDD" id="cd00155">
    <property type="entry name" value="RasGEF"/>
    <property type="match status" value="1"/>
</dbReference>
<feature type="region of interest" description="Disordered" evidence="8">
    <location>
        <begin position="1"/>
        <end position="93"/>
    </location>
</feature>
<dbReference type="InterPro" id="IPR001310">
    <property type="entry name" value="Histidine_triad_HIT"/>
</dbReference>
<feature type="domain" description="Ras-GEF" evidence="10">
    <location>
        <begin position="484"/>
        <end position="718"/>
    </location>
</feature>
<dbReference type="PROSITE" id="PS50002">
    <property type="entry name" value="SH3"/>
    <property type="match status" value="1"/>
</dbReference>
<dbReference type="Pfam" id="PF00018">
    <property type="entry name" value="SH3_1"/>
    <property type="match status" value="1"/>
</dbReference>
<dbReference type="Pfam" id="PF00618">
    <property type="entry name" value="RasGEF_N"/>
    <property type="match status" value="1"/>
</dbReference>
<dbReference type="SUPFAM" id="SSF48366">
    <property type="entry name" value="Ras GEF"/>
    <property type="match status" value="1"/>
</dbReference>
<dbReference type="PANTHER" id="PTHR23113:SF368">
    <property type="entry name" value="CELL DIVISION CONTROL PROTEIN 25"/>
    <property type="match status" value="1"/>
</dbReference>
<keyword evidence="2 5" id="KW-0344">Guanine-nucleotide releasing factor</keyword>
<dbReference type="InterPro" id="IPR036964">
    <property type="entry name" value="RASGEF_cat_dom_sf"/>
</dbReference>
<dbReference type="PRINTS" id="PR00332">
    <property type="entry name" value="HISTRIAD"/>
</dbReference>
<dbReference type="Gene3D" id="1.20.870.10">
    <property type="entry name" value="Son of sevenless (SoS) protein Chain: S domain 1"/>
    <property type="match status" value="1"/>
</dbReference>
<evidence type="ECO:0000256" key="2">
    <source>
        <dbReference type="ARBA" id="ARBA00022658"/>
    </source>
</evidence>
<dbReference type="GO" id="GO:0005886">
    <property type="term" value="C:plasma membrane"/>
    <property type="evidence" value="ECO:0007669"/>
    <property type="project" value="TreeGrafter"/>
</dbReference>
<dbReference type="AlphaFoldDB" id="A0A5C3KJV4"/>
<dbReference type="GO" id="GO:0005085">
    <property type="term" value="F:guanyl-nucleotide exchange factor activity"/>
    <property type="evidence" value="ECO:0007669"/>
    <property type="project" value="UniProtKB-KW"/>
</dbReference>
<feature type="active site" description="Tele-AMP-histidine intermediate" evidence="3">
    <location>
        <position position="843"/>
    </location>
</feature>
<dbReference type="Gene3D" id="2.30.30.40">
    <property type="entry name" value="SH3 Domains"/>
    <property type="match status" value="1"/>
</dbReference>
<accession>A0A5C3KJV4</accession>
<evidence type="ECO:0000259" key="11">
    <source>
        <dbReference type="PROSITE" id="PS50212"/>
    </source>
</evidence>
<evidence type="ECO:0000259" key="12">
    <source>
        <dbReference type="PROSITE" id="PS51084"/>
    </source>
</evidence>
<organism evidence="13 14">
    <name type="scientific">Coprinopsis marcescibilis</name>
    <name type="common">Agaric fungus</name>
    <name type="synonym">Psathyrella marcescibilis</name>
    <dbReference type="NCBI Taxonomy" id="230819"/>
    <lineage>
        <taxon>Eukaryota</taxon>
        <taxon>Fungi</taxon>
        <taxon>Dikarya</taxon>
        <taxon>Basidiomycota</taxon>
        <taxon>Agaricomycotina</taxon>
        <taxon>Agaricomycetes</taxon>
        <taxon>Agaricomycetidae</taxon>
        <taxon>Agaricales</taxon>
        <taxon>Agaricineae</taxon>
        <taxon>Psathyrellaceae</taxon>
        <taxon>Coprinopsis</taxon>
    </lineage>
</organism>
<dbReference type="InterPro" id="IPR039384">
    <property type="entry name" value="HINT"/>
</dbReference>
<dbReference type="PROSITE" id="PS51084">
    <property type="entry name" value="HIT_2"/>
    <property type="match status" value="1"/>
</dbReference>
<dbReference type="Gene3D" id="1.10.840.10">
    <property type="entry name" value="Ras guanine-nucleotide exchange factors catalytic domain"/>
    <property type="match status" value="1"/>
</dbReference>
<dbReference type="InterPro" id="IPR008937">
    <property type="entry name" value="Ras-like_GEF"/>
</dbReference>
<dbReference type="SUPFAM" id="SSF50044">
    <property type="entry name" value="SH3-domain"/>
    <property type="match status" value="1"/>
</dbReference>
<feature type="compositionally biased region" description="Basic residues" evidence="8">
    <location>
        <begin position="22"/>
        <end position="33"/>
    </location>
</feature>
<evidence type="ECO:0000313" key="14">
    <source>
        <dbReference type="Proteomes" id="UP000307440"/>
    </source>
</evidence>
<name>A0A5C3KJV4_COPMA</name>
<dbReference type="CDD" id="cd00174">
    <property type="entry name" value="SH3"/>
    <property type="match status" value="1"/>
</dbReference>
<dbReference type="Proteomes" id="UP000307440">
    <property type="component" value="Unassembled WGS sequence"/>
</dbReference>
<dbReference type="GO" id="GO:0003824">
    <property type="term" value="F:catalytic activity"/>
    <property type="evidence" value="ECO:0007669"/>
    <property type="project" value="InterPro"/>
</dbReference>
<keyword evidence="1 6" id="KW-0728">SH3 domain</keyword>
<evidence type="ECO:0000259" key="9">
    <source>
        <dbReference type="PROSITE" id="PS50002"/>
    </source>
</evidence>
<evidence type="ECO:0000256" key="1">
    <source>
        <dbReference type="ARBA" id="ARBA00022443"/>
    </source>
</evidence>
<dbReference type="CDD" id="cd01277">
    <property type="entry name" value="HINT_subgroup"/>
    <property type="match status" value="1"/>
</dbReference>
<dbReference type="EMBL" id="ML210294">
    <property type="protein sequence ID" value="TFK20601.1"/>
    <property type="molecule type" value="Genomic_DNA"/>
</dbReference>
<evidence type="ECO:0000256" key="8">
    <source>
        <dbReference type="SAM" id="MobiDB-lite"/>
    </source>
</evidence>
<reference evidence="13 14" key="1">
    <citation type="journal article" date="2019" name="Nat. Ecol. Evol.">
        <title>Megaphylogeny resolves global patterns of mushroom evolution.</title>
        <authorList>
            <person name="Varga T."/>
            <person name="Krizsan K."/>
            <person name="Foldi C."/>
            <person name="Dima B."/>
            <person name="Sanchez-Garcia M."/>
            <person name="Sanchez-Ramirez S."/>
            <person name="Szollosi G.J."/>
            <person name="Szarkandi J.G."/>
            <person name="Papp V."/>
            <person name="Albert L."/>
            <person name="Andreopoulos W."/>
            <person name="Angelini C."/>
            <person name="Antonin V."/>
            <person name="Barry K.W."/>
            <person name="Bougher N.L."/>
            <person name="Buchanan P."/>
            <person name="Buyck B."/>
            <person name="Bense V."/>
            <person name="Catcheside P."/>
            <person name="Chovatia M."/>
            <person name="Cooper J."/>
            <person name="Damon W."/>
            <person name="Desjardin D."/>
            <person name="Finy P."/>
            <person name="Geml J."/>
            <person name="Haridas S."/>
            <person name="Hughes K."/>
            <person name="Justo A."/>
            <person name="Karasinski D."/>
            <person name="Kautmanova I."/>
            <person name="Kiss B."/>
            <person name="Kocsube S."/>
            <person name="Kotiranta H."/>
            <person name="LaButti K.M."/>
            <person name="Lechner B.E."/>
            <person name="Liimatainen K."/>
            <person name="Lipzen A."/>
            <person name="Lukacs Z."/>
            <person name="Mihaltcheva S."/>
            <person name="Morgado L.N."/>
            <person name="Niskanen T."/>
            <person name="Noordeloos M.E."/>
            <person name="Ohm R.A."/>
            <person name="Ortiz-Santana B."/>
            <person name="Ovrebo C."/>
            <person name="Racz N."/>
            <person name="Riley R."/>
            <person name="Savchenko A."/>
            <person name="Shiryaev A."/>
            <person name="Soop K."/>
            <person name="Spirin V."/>
            <person name="Szebenyi C."/>
            <person name="Tomsovsky M."/>
            <person name="Tulloss R.E."/>
            <person name="Uehling J."/>
            <person name="Grigoriev I.V."/>
            <person name="Vagvolgyi C."/>
            <person name="Papp T."/>
            <person name="Martin F.M."/>
            <person name="Miettinen O."/>
            <person name="Hibbett D.S."/>
            <person name="Nagy L.G."/>
        </authorList>
    </citation>
    <scope>NUCLEOTIDE SEQUENCE [LARGE SCALE GENOMIC DNA]</scope>
    <source>
        <strain evidence="13 14">CBS 121175</strain>
    </source>
</reference>
<feature type="domain" description="N-terminal Ras-GEF" evidence="11">
    <location>
        <begin position="320"/>
        <end position="451"/>
    </location>
</feature>
<feature type="region of interest" description="Disordered" evidence="8">
    <location>
        <begin position="166"/>
        <end position="205"/>
    </location>
</feature>
<dbReference type="SUPFAM" id="SSF54197">
    <property type="entry name" value="HIT-like"/>
    <property type="match status" value="1"/>
</dbReference>
<gene>
    <name evidence="13" type="ORF">FA15DRAFT_689067</name>
</gene>
<proteinExistence type="predicted"/>
<dbReference type="STRING" id="230819.A0A5C3KJV4"/>
<protein>
    <submittedName>
        <fullName evidence="13">Ras GEF</fullName>
    </submittedName>
</protein>
<feature type="compositionally biased region" description="Polar residues" evidence="8">
    <location>
        <begin position="179"/>
        <end position="205"/>
    </location>
</feature>
<dbReference type="CDD" id="cd06224">
    <property type="entry name" value="REM"/>
    <property type="match status" value="1"/>
</dbReference>
<feature type="short sequence motif" description="Histidine triad motif" evidence="4 7">
    <location>
        <begin position="841"/>
        <end position="845"/>
    </location>
</feature>
<dbReference type="PROSITE" id="PS50212">
    <property type="entry name" value="RASGEF_NTER"/>
    <property type="match status" value="1"/>
</dbReference>
<dbReference type="Pfam" id="PF00617">
    <property type="entry name" value="RasGEF"/>
    <property type="match status" value="1"/>
</dbReference>
<evidence type="ECO:0000256" key="5">
    <source>
        <dbReference type="PROSITE-ProRule" id="PRU00168"/>
    </source>
</evidence>
<evidence type="ECO:0000256" key="3">
    <source>
        <dbReference type="PIRSR" id="PIRSR601310-1"/>
    </source>
</evidence>
<dbReference type="InterPro" id="IPR036265">
    <property type="entry name" value="HIT-like_sf"/>
</dbReference>
<dbReference type="SMART" id="SM00229">
    <property type="entry name" value="RasGEFN"/>
    <property type="match status" value="1"/>
</dbReference>
<dbReference type="SMART" id="SM00326">
    <property type="entry name" value="SH3"/>
    <property type="match status" value="1"/>
</dbReference>